<name>A0ABX5VB46_9BACT</name>
<dbReference type="NCBIfam" id="TIGR02385">
    <property type="entry name" value="RelE_StbE"/>
    <property type="match status" value="1"/>
</dbReference>
<evidence type="ECO:0000313" key="3">
    <source>
        <dbReference type="Proteomes" id="UP000306825"/>
    </source>
</evidence>
<proteinExistence type="predicted"/>
<dbReference type="Gene3D" id="3.30.2310.20">
    <property type="entry name" value="RelE-like"/>
    <property type="match status" value="1"/>
</dbReference>
<keyword evidence="1" id="KW-1277">Toxin-antitoxin system</keyword>
<evidence type="ECO:0000313" key="2">
    <source>
        <dbReference type="EMBL" id="QCT94627.1"/>
    </source>
</evidence>
<reference evidence="2 3" key="1">
    <citation type="submission" date="2019-05" db="EMBL/GenBank/DDBJ databases">
        <title>A comparative analysis of the Nautiliaceae.</title>
        <authorList>
            <person name="Grosche A."/>
            <person name="Smedile F."/>
            <person name="Vetriani C."/>
        </authorList>
    </citation>
    <scope>NUCLEOTIDE SEQUENCE [LARGE SCALE GENOMIC DNA]</scope>
    <source>
        <strain evidence="2 3">TB-2</strain>
    </source>
</reference>
<accession>A0ABX5VB46</accession>
<keyword evidence="3" id="KW-1185">Reference proteome</keyword>
<organism evidence="2 3">
    <name type="scientific">Caminibacter mediatlanticus TB-2</name>
    <dbReference type="NCBI Taxonomy" id="391592"/>
    <lineage>
        <taxon>Bacteria</taxon>
        <taxon>Pseudomonadati</taxon>
        <taxon>Campylobacterota</taxon>
        <taxon>Epsilonproteobacteria</taxon>
        <taxon>Nautiliales</taxon>
        <taxon>Nautiliaceae</taxon>
        <taxon>Caminibacter</taxon>
    </lineage>
</organism>
<dbReference type="InterPro" id="IPR035093">
    <property type="entry name" value="RelE/ParE_toxin_dom_sf"/>
</dbReference>
<gene>
    <name evidence="2" type="ORF">FE773_05380</name>
</gene>
<dbReference type="SUPFAM" id="SSF143011">
    <property type="entry name" value="RelE-like"/>
    <property type="match status" value="1"/>
</dbReference>
<evidence type="ECO:0000256" key="1">
    <source>
        <dbReference type="ARBA" id="ARBA00022649"/>
    </source>
</evidence>
<dbReference type="RefSeq" id="WP_138323367.1">
    <property type="nucleotide sequence ID" value="NZ_CP040463.1"/>
</dbReference>
<dbReference type="InterPro" id="IPR007712">
    <property type="entry name" value="RelE/ParE_toxin"/>
</dbReference>
<dbReference type="Pfam" id="PF15738">
    <property type="entry name" value="YafQ_toxin"/>
    <property type="match status" value="1"/>
</dbReference>
<dbReference type="EMBL" id="CP040463">
    <property type="protein sequence ID" value="QCT94627.1"/>
    <property type="molecule type" value="Genomic_DNA"/>
</dbReference>
<dbReference type="Proteomes" id="UP000306825">
    <property type="component" value="Chromosome"/>
</dbReference>
<protein>
    <submittedName>
        <fullName evidence="2">Type II toxin-antitoxin system mRNA interferase toxin, RelE/StbE family</fullName>
    </submittedName>
</protein>
<dbReference type="InterPro" id="IPR004386">
    <property type="entry name" value="Toxin_YafQ-like"/>
</dbReference>
<sequence length="90" mass="10930">MYKLVQTDKYKKKVVKFLKKHRNLISKYEKTIFLLEQNPFHPSLRLHKLKGDLKEFYSVSIDMEYRIIIDFIIIDDRIILIDIGSHDEVY</sequence>